<feature type="region of interest" description="Disordered" evidence="4">
    <location>
        <begin position="257"/>
        <end position="283"/>
    </location>
</feature>
<keyword evidence="8" id="KW-1185">Reference proteome</keyword>
<dbReference type="PANTHER" id="PTHR32089">
    <property type="entry name" value="METHYL-ACCEPTING CHEMOTAXIS PROTEIN MCPB"/>
    <property type="match status" value="1"/>
</dbReference>
<accession>A0ABT7BFL9</accession>
<name>A0ABT7BFL9_9CYAN</name>
<proteinExistence type="predicted"/>
<reference evidence="7 8" key="1">
    <citation type="submission" date="2023-01" db="EMBL/GenBank/DDBJ databases">
        <title>Novel diversity within Roseofilum (Cyanobacteria; Desertifilaceae) from marine benthic mats with descriptions of four novel species.</title>
        <authorList>
            <person name="Wang Y."/>
            <person name="Berthold D.E."/>
            <person name="Hu J."/>
            <person name="Lefler F.W."/>
            <person name="Laughinghouse H.D. IV."/>
        </authorList>
    </citation>
    <scope>NUCLEOTIDE SEQUENCE [LARGE SCALE GENOMIC DNA]</scope>
    <source>
        <strain evidence="7 8">BLCC-M91</strain>
    </source>
</reference>
<keyword evidence="5" id="KW-1133">Transmembrane helix</keyword>
<evidence type="ECO:0000259" key="6">
    <source>
        <dbReference type="PROSITE" id="PS50111"/>
    </source>
</evidence>
<dbReference type="Proteomes" id="UP001231370">
    <property type="component" value="Unassembled WGS sequence"/>
</dbReference>
<dbReference type="SMART" id="SM00283">
    <property type="entry name" value="MA"/>
    <property type="match status" value="1"/>
</dbReference>
<dbReference type="SUPFAM" id="SSF58104">
    <property type="entry name" value="Methyl-accepting chemotaxis protein (MCP) signaling domain"/>
    <property type="match status" value="1"/>
</dbReference>
<feature type="coiled-coil region" evidence="3">
    <location>
        <begin position="146"/>
        <end position="173"/>
    </location>
</feature>
<evidence type="ECO:0000256" key="2">
    <source>
        <dbReference type="PROSITE-ProRule" id="PRU00284"/>
    </source>
</evidence>
<dbReference type="InterPro" id="IPR004089">
    <property type="entry name" value="MCPsignal_dom"/>
</dbReference>
<keyword evidence="5" id="KW-0812">Transmembrane</keyword>
<feature type="domain" description="Methyl-accepting transducer" evidence="6">
    <location>
        <begin position="218"/>
        <end position="454"/>
    </location>
</feature>
<feature type="compositionally biased region" description="Low complexity" evidence="4">
    <location>
        <begin position="258"/>
        <end position="280"/>
    </location>
</feature>
<evidence type="ECO:0000256" key="1">
    <source>
        <dbReference type="ARBA" id="ARBA00023224"/>
    </source>
</evidence>
<sequence>MIRIGNWKLRYWILTGYAIPLGAIALSTILTAISLNAVQQRSHTLELFNRIEYRIARIYTDVKNISILTRGYLLSQESQVLDSITNLREVYTKDLDLLEELMAQQGREGEVQEIRQSIRFLRSANNQLLDTARGGDVEGAIAAWRSGVAREEAEELSEQVQRLFERNNDLTGRASQEQAKAIQRLSFSIWAIAFSAISLSLLAAWRTFQRTTRQMDASAQAIVHSSAAIGETATVQEQNTQQQASSIRETDITMGNLRSSSQHSAQQAASAQTEAEQARQLAERGRQVVAHTLTQMMELQKQVTAVTEDINGLREKTAQIQTISDLVGELAEQTNMLALNAAVEAVRAGDRGRGFTVVSEAIRNLADRSKTSALEISALIADIQKTTGNTAQSATASARSAHSGVESMRETAEVFQGVTIAVEKIATNSQTIAIHLQEQAAAIEQISVAMTDLKQTAQQTVQGIQQVKVGTQQLNAAAVDLQAFV</sequence>
<dbReference type="EMBL" id="JAQPOK010000012">
    <property type="protein sequence ID" value="MDJ1177592.1"/>
    <property type="molecule type" value="Genomic_DNA"/>
</dbReference>
<dbReference type="PROSITE" id="PS50111">
    <property type="entry name" value="CHEMOTAXIS_TRANSDUC_2"/>
    <property type="match status" value="1"/>
</dbReference>
<protein>
    <submittedName>
        <fullName evidence="7">Methyl-accepting chemotaxis protein</fullName>
    </submittedName>
</protein>
<dbReference type="Pfam" id="PF00015">
    <property type="entry name" value="MCPsignal"/>
    <property type="match status" value="1"/>
</dbReference>
<keyword evidence="1 2" id="KW-0807">Transducer</keyword>
<feature type="transmembrane region" description="Helical" evidence="5">
    <location>
        <begin position="12"/>
        <end position="35"/>
    </location>
</feature>
<dbReference type="Pfam" id="PF05227">
    <property type="entry name" value="CHASE3"/>
    <property type="match status" value="1"/>
</dbReference>
<dbReference type="Gene3D" id="1.10.287.950">
    <property type="entry name" value="Methyl-accepting chemotaxis protein"/>
    <property type="match status" value="1"/>
</dbReference>
<dbReference type="InterPro" id="IPR007891">
    <property type="entry name" value="CHASE3"/>
</dbReference>
<dbReference type="RefSeq" id="WP_283760922.1">
    <property type="nucleotide sequence ID" value="NZ_JAQPOK010000012.1"/>
</dbReference>
<evidence type="ECO:0000256" key="3">
    <source>
        <dbReference type="SAM" id="Coils"/>
    </source>
</evidence>
<evidence type="ECO:0000313" key="7">
    <source>
        <dbReference type="EMBL" id="MDJ1177592.1"/>
    </source>
</evidence>
<keyword evidence="3" id="KW-0175">Coiled coil</keyword>
<evidence type="ECO:0000313" key="8">
    <source>
        <dbReference type="Proteomes" id="UP001231370"/>
    </source>
</evidence>
<dbReference type="PANTHER" id="PTHR32089:SF112">
    <property type="entry name" value="LYSOZYME-LIKE PROTEIN-RELATED"/>
    <property type="match status" value="1"/>
</dbReference>
<keyword evidence="5" id="KW-0472">Membrane</keyword>
<gene>
    <name evidence="7" type="ORF">PJF56_01825</name>
</gene>
<organism evidence="7 8">
    <name type="scientific">Roseofilum halophilum BLCC-M91</name>
    <dbReference type="NCBI Taxonomy" id="3022259"/>
    <lineage>
        <taxon>Bacteria</taxon>
        <taxon>Bacillati</taxon>
        <taxon>Cyanobacteriota</taxon>
        <taxon>Cyanophyceae</taxon>
        <taxon>Desertifilales</taxon>
        <taxon>Desertifilaceae</taxon>
        <taxon>Roseofilum</taxon>
        <taxon>Roseofilum halophilum</taxon>
    </lineage>
</organism>
<comment type="caution">
    <text evidence="7">The sequence shown here is derived from an EMBL/GenBank/DDBJ whole genome shotgun (WGS) entry which is preliminary data.</text>
</comment>
<evidence type="ECO:0000256" key="4">
    <source>
        <dbReference type="SAM" id="MobiDB-lite"/>
    </source>
</evidence>
<evidence type="ECO:0000256" key="5">
    <source>
        <dbReference type="SAM" id="Phobius"/>
    </source>
</evidence>